<keyword evidence="11" id="KW-0492">Microsome</keyword>
<evidence type="ECO:0000256" key="17">
    <source>
        <dbReference type="ARBA" id="ARBA00023136"/>
    </source>
</evidence>
<dbReference type="PRINTS" id="PR01125">
    <property type="entry name" value="FMOXYGENASE5"/>
</dbReference>
<evidence type="ECO:0000256" key="30">
    <source>
        <dbReference type="ARBA" id="ARBA00048990"/>
    </source>
</evidence>
<evidence type="ECO:0000256" key="25">
    <source>
        <dbReference type="ARBA" id="ARBA00047977"/>
    </source>
</evidence>
<dbReference type="InterPro" id="IPR020946">
    <property type="entry name" value="Flavin_mOase-like"/>
</dbReference>
<gene>
    <name evidence="35" type="ORF">RDWZM_004011</name>
</gene>
<proteinExistence type="inferred from homology"/>
<evidence type="ECO:0000256" key="5">
    <source>
        <dbReference type="ARBA" id="ARBA00022481"/>
    </source>
</evidence>
<comment type="cofactor">
    <cofactor evidence="1 33 34">
        <name>FAD</name>
        <dbReference type="ChEBI" id="CHEBI:57692"/>
    </cofactor>
</comment>
<evidence type="ECO:0000256" key="34">
    <source>
        <dbReference type="RuleBase" id="RU361177"/>
    </source>
</evidence>
<sequence>MEKRVAIIGAGVCGLTTAKCCLDEGVDIVVFERSKNTGGLWRFQNDVRSNGSLNQSDGTATVMHSTVINSSKELSAFSDFPPPDHFPNYMHNTQMMEYLDQYGNNFNFNAHVRLQHEVISVTPTINHESTGQWQVRYKDLRTDLESNEVFDAVYICTGHHGYKSMPDPLPGQETFRGKIIHSHDVKTGEHFRNQRIVVVGLGNSGADLAAELSPIAKQVYVSIRHGTWVVHRVGPFGLPLDLFYLRRIVDILLRLLPYWLFCSCFENFVNTRFDHDRYRLKPSNRILSQHITVNDALPNLIISGRTQIRSKIERFTVDGVVFDDGQMVKVDTVIFATGYRIQFPFLSNSLVQVERNQIPLYKFVFPPHLPQPHTLAFIGLVQPLGPIMPAAELQARWAVKLLVNGGGLPNEQSMMKDIELKYKQMERFYESERHTVSFDWIPYMDEIATEIGSMPPLWKYFFTDPKLWFQLIFGCAGAYQYRLVGKSI</sequence>
<comment type="catalytic activity">
    <reaction evidence="27">
        <text>trimethylamine + NADPH + O2 = trimethylamine N-oxide + NADP(+) + H2O</text>
        <dbReference type="Rhea" id="RHEA:31979"/>
        <dbReference type="ChEBI" id="CHEBI:15377"/>
        <dbReference type="ChEBI" id="CHEBI:15379"/>
        <dbReference type="ChEBI" id="CHEBI:15724"/>
        <dbReference type="ChEBI" id="CHEBI:57783"/>
        <dbReference type="ChEBI" id="CHEBI:58349"/>
        <dbReference type="ChEBI" id="CHEBI:58389"/>
        <dbReference type="EC" id="1.14.13.148"/>
    </reaction>
    <physiologicalReaction direction="left-to-right" evidence="27">
        <dbReference type="Rhea" id="RHEA:31980"/>
    </physiologicalReaction>
</comment>
<comment type="catalytic activity">
    <reaction evidence="24">
        <text>NADPH + O2 + H(+) = H2O2 + NADP(+)</text>
        <dbReference type="Rhea" id="RHEA:11260"/>
        <dbReference type="ChEBI" id="CHEBI:15378"/>
        <dbReference type="ChEBI" id="CHEBI:15379"/>
        <dbReference type="ChEBI" id="CHEBI:16240"/>
        <dbReference type="ChEBI" id="CHEBI:57783"/>
        <dbReference type="ChEBI" id="CHEBI:58349"/>
        <dbReference type="EC" id="1.6.3.1"/>
    </reaction>
    <physiologicalReaction direction="left-to-right" evidence="24">
        <dbReference type="Rhea" id="RHEA:11261"/>
    </physiologicalReaction>
</comment>
<dbReference type="InterPro" id="IPR002257">
    <property type="entry name" value="Flavin_mOase_5"/>
</dbReference>
<evidence type="ECO:0000256" key="26">
    <source>
        <dbReference type="ARBA" id="ARBA00048041"/>
    </source>
</evidence>
<evidence type="ECO:0000256" key="24">
    <source>
        <dbReference type="ARBA" id="ARBA00047864"/>
    </source>
</evidence>
<keyword evidence="13" id="KW-1133">Transmembrane helix</keyword>
<evidence type="ECO:0000256" key="27">
    <source>
        <dbReference type="ARBA" id="ARBA00048088"/>
    </source>
</evidence>
<evidence type="ECO:0000256" key="32">
    <source>
        <dbReference type="ARBA" id="ARBA00049475"/>
    </source>
</evidence>
<dbReference type="SUPFAM" id="SSF51905">
    <property type="entry name" value="FAD/NAD(P)-binding domain"/>
    <property type="match status" value="2"/>
</dbReference>
<dbReference type="InterPro" id="IPR036188">
    <property type="entry name" value="FAD/NAD-bd_sf"/>
</dbReference>
<evidence type="ECO:0000256" key="23">
    <source>
        <dbReference type="ARBA" id="ARBA00047855"/>
    </source>
</evidence>
<evidence type="ECO:0000256" key="13">
    <source>
        <dbReference type="ARBA" id="ARBA00022989"/>
    </source>
</evidence>
<keyword evidence="5" id="KW-0488">Methylation</keyword>
<dbReference type="GO" id="GO:0004499">
    <property type="term" value="F:N,N-dimethylaniline monooxygenase activity"/>
    <property type="evidence" value="ECO:0007669"/>
    <property type="project" value="UniProtKB-UniRule"/>
</dbReference>
<comment type="catalytic activity">
    <reaction evidence="20">
        <text>hypotaurine + NADH + O2 + H(+) = taurine + NAD(+) + H2O</text>
        <dbReference type="Rhea" id="RHEA:74111"/>
        <dbReference type="ChEBI" id="CHEBI:15377"/>
        <dbReference type="ChEBI" id="CHEBI:15378"/>
        <dbReference type="ChEBI" id="CHEBI:15379"/>
        <dbReference type="ChEBI" id="CHEBI:57540"/>
        <dbReference type="ChEBI" id="CHEBI:57853"/>
        <dbReference type="ChEBI" id="CHEBI:57945"/>
        <dbReference type="ChEBI" id="CHEBI:507393"/>
        <dbReference type="EC" id="1.14.13.8"/>
    </reaction>
    <physiologicalReaction direction="left-to-right" evidence="20">
        <dbReference type="Rhea" id="RHEA:74112"/>
    </physiologicalReaction>
</comment>
<dbReference type="InterPro" id="IPR050346">
    <property type="entry name" value="FMO-like"/>
</dbReference>
<reference evidence="35" key="1">
    <citation type="submission" date="2022-12" db="EMBL/GenBank/DDBJ databases">
        <title>Genome assemblies of Blomia tropicalis.</title>
        <authorList>
            <person name="Cui Y."/>
        </authorList>
    </citation>
    <scope>NUCLEOTIDE SEQUENCE</scope>
    <source>
        <tissue evidence="35">Adult mites</tissue>
    </source>
</reference>
<evidence type="ECO:0000256" key="16">
    <source>
        <dbReference type="ARBA" id="ARBA00023098"/>
    </source>
</evidence>
<evidence type="ECO:0000256" key="33">
    <source>
        <dbReference type="PIRNR" id="PIRNR000332"/>
    </source>
</evidence>
<evidence type="ECO:0000256" key="19">
    <source>
        <dbReference type="ARBA" id="ARBA00045957"/>
    </source>
</evidence>
<evidence type="ECO:0000256" key="8">
    <source>
        <dbReference type="ARBA" id="ARBA00022692"/>
    </source>
</evidence>
<dbReference type="EC" id="1.-.-.-" evidence="34"/>
<evidence type="ECO:0000256" key="22">
    <source>
        <dbReference type="ARBA" id="ARBA00047574"/>
    </source>
</evidence>
<evidence type="ECO:0000256" key="18">
    <source>
        <dbReference type="ARBA" id="ARBA00045722"/>
    </source>
</evidence>
<evidence type="ECO:0000256" key="28">
    <source>
        <dbReference type="ARBA" id="ARBA00048459"/>
    </source>
</evidence>
<evidence type="ECO:0000256" key="1">
    <source>
        <dbReference type="ARBA" id="ARBA00001974"/>
    </source>
</evidence>
<comment type="catalytic activity">
    <reaction evidence="29">
        <text>(2E)-geranial + NADPH + O2 + H(+) = (1E)-2,6-dimethylhepta-1,5-dien-1-yl formate + NADP(+) + H2O</text>
        <dbReference type="Rhea" id="RHEA:54860"/>
        <dbReference type="ChEBI" id="CHEBI:15377"/>
        <dbReference type="ChEBI" id="CHEBI:15378"/>
        <dbReference type="ChEBI" id="CHEBI:15379"/>
        <dbReference type="ChEBI" id="CHEBI:16980"/>
        <dbReference type="ChEBI" id="CHEBI:57783"/>
        <dbReference type="ChEBI" id="CHEBI:58349"/>
        <dbReference type="ChEBI" id="CHEBI:138375"/>
    </reaction>
    <physiologicalReaction direction="left-to-right" evidence="29">
        <dbReference type="Rhea" id="RHEA:54861"/>
    </physiologicalReaction>
</comment>
<evidence type="ECO:0000256" key="4">
    <source>
        <dbReference type="ARBA" id="ARBA00009183"/>
    </source>
</evidence>
<dbReference type="AlphaFoldDB" id="A0A9Q0MGG0"/>
<dbReference type="GO" id="GO:0050661">
    <property type="term" value="F:NADP binding"/>
    <property type="evidence" value="ECO:0007669"/>
    <property type="project" value="InterPro"/>
</dbReference>
<comment type="caution">
    <text evidence="35">The sequence shown here is derived from an EMBL/GenBank/DDBJ whole genome shotgun (WGS) entry which is preliminary data.</text>
</comment>
<keyword evidence="9 33" id="KW-0256">Endoplasmic reticulum</keyword>
<keyword evidence="6" id="KW-0597">Phosphoprotein</keyword>
<dbReference type="GO" id="GO:0006629">
    <property type="term" value="P:lipid metabolic process"/>
    <property type="evidence" value="ECO:0007669"/>
    <property type="project" value="UniProtKB-KW"/>
</dbReference>
<dbReference type="Gene3D" id="3.50.50.60">
    <property type="entry name" value="FAD/NAD(P)-binding domain"/>
    <property type="match status" value="1"/>
</dbReference>
<dbReference type="GO" id="GO:0016174">
    <property type="term" value="F:NAD(P)H oxidase H2O2-forming activity"/>
    <property type="evidence" value="ECO:0007669"/>
    <property type="project" value="UniProtKB-EC"/>
</dbReference>
<comment type="catalytic activity">
    <reaction evidence="26">
        <text>hypotaurine + NADPH + O2 + H(+) = taurine + NADP(+) + H2O</text>
        <dbReference type="Rhea" id="RHEA:69819"/>
        <dbReference type="ChEBI" id="CHEBI:15377"/>
        <dbReference type="ChEBI" id="CHEBI:15378"/>
        <dbReference type="ChEBI" id="CHEBI:15379"/>
        <dbReference type="ChEBI" id="CHEBI:57783"/>
        <dbReference type="ChEBI" id="CHEBI:57853"/>
        <dbReference type="ChEBI" id="CHEBI:58349"/>
        <dbReference type="ChEBI" id="CHEBI:507393"/>
        <dbReference type="EC" id="1.14.13.8"/>
    </reaction>
    <physiologicalReaction direction="left-to-right" evidence="26">
        <dbReference type="Rhea" id="RHEA:69820"/>
    </physiologicalReaction>
</comment>
<comment type="catalytic activity">
    <reaction evidence="25">
        <text>hexan-3-one + NADPH + O2 + H(+) = ethyl butanoate + NADP(+) + H2O</text>
        <dbReference type="Rhea" id="RHEA:54844"/>
        <dbReference type="ChEBI" id="CHEBI:15377"/>
        <dbReference type="ChEBI" id="CHEBI:15378"/>
        <dbReference type="ChEBI" id="CHEBI:15379"/>
        <dbReference type="ChEBI" id="CHEBI:57783"/>
        <dbReference type="ChEBI" id="CHEBI:58349"/>
        <dbReference type="ChEBI" id="CHEBI:88764"/>
        <dbReference type="ChEBI" id="CHEBI:89891"/>
    </reaction>
    <physiologicalReaction direction="left-to-right" evidence="25">
        <dbReference type="Rhea" id="RHEA:54845"/>
    </physiologicalReaction>
</comment>
<comment type="subcellular location">
    <subcellularLocation>
        <location evidence="2">Endoplasmic reticulum membrane</location>
        <topology evidence="2">Single-pass membrane protein</topology>
    </subcellularLocation>
    <subcellularLocation>
        <location evidence="3">Microsome membrane</location>
    </subcellularLocation>
</comment>
<comment type="catalytic activity">
    <reaction evidence="30">
        <text>heptan-4-one + NADPH + O2 + H(+) = propyl butanoate + NADP(+) + H2O</text>
        <dbReference type="Rhea" id="RHEA:54852"/>
        <dbReference type="ChEBI" id="CHEBI:15377"/>
        <dbReference type="ChEBI" id="CHEBI:15378"/>
        <dbReference type="ChEBI" id="CHEBI:15379"/>
        <dbReference type="ChEBI" id="CHEBI:57783"/>
        <dbReference type="ChEBI" id="CHEBI:58349"/>
        <dbReference type="ChEBI" id="CHEBI:89484"/>
        <dbReference type="ChEBI" id="CHEBI:89719"/>
    </reaction>
    <physiologicalReaction direction="left-to-right" evidence="30">
        <dbReference type="Rhea" id="RHEA:54853"/>
    </physiologicalReaction>
</comment>
<comment type="catalytic activity">
    <reaction evidence="31">
        <text>N,N-dimethylaniline + NADPH + O2 + H(+) = N,N-dimethylaniline N-oxide + NADP(+) + H2O</text>
        <dbReference type="Rhea" id="RHEA:24468"/>
        <dbReference type="ChEBI" id="CHEBI:15377"/>
        <dbReference type="ChEBI" id="CHEBI:15378"/>
        <dbReference type="ChEBI" id="CHEBI:15379"/>
        <dbReference type="ChEBI" id="CHEBI:16269"/>
        <dbReference type="ChEBI" id="CHEBI:17735"/>
        <dbReference type="ChEBI" id="CHEBI:57783"/>
        <dbReference type="ChEBI" id="CHEBI:58349"/>
        <dbReference type="EC" id="1.14.13.8"/>
    </reaction>
    <physiologicalReaction direction="left-to-right" evidence="31">
        <dbReference type="Rhea" id="RHEA:24469"/>
    </physiologicalReaction>
</comment>
<dbReference type="OMA" id="MALQFFM"/>
<evidence type="ECO:0000256" key="2">
    <source>
        <dbReference type="ARBA" id="ARBA00004389"/>
    </source>
</evidence>
<keyword evidence="36" id="KW-1185">Reference proteome</keyword>
<accession>A0A9Q0MGG0</accession>
<keyword evidence="10 33" id="KW-0274">FAD</keyword>
<evidence type="ECO:0000256" key="14">
    <source>
        <dbReference type="ARBA" id="ARBA00023002"/>
    </source>
</evidence>
<evidence type="ECO:0000256" key="20">
    <source>
        <dbReference type="ARBA" id="ARBA00047338"/>
    </source>
</evidence>
<evidence type="ECO:0000256" key="15">
    <source>
        <dbReference type="ARBA" id="ARBA00023033"/>
    </source>
</evidence>
<keyword evidence="8" id="KW-0812">Transmembrane</keyword>
<organism evidence="35 36">
    <name type="scientific">Blomia tropicalis</name>
    <name type="common">Mite</name>
    <dbReference type="NCBI Taxonomy" id="40697"/>
    <lineage>
        <taxon>Eukaryota</taxon>
        <taxon>Metazoa</taxon>
        <taxon>Ecdysozoa</taxon>
        <taxon>Arthropoda</taxon>
        <taxon>Chelicerata</taxon>
        <taxon>Arachnida</taxon>
        <taxon>Acari</taxon>
        <taxon>Acariformes</taxon>
        <taxon>Sarcoptiformes</taxon>
        <taxon>Astigmata</taxon>
        <taxon>Glycyphagoidea</taxon>
        <taxon>Echimyopodidae</taxon>
        <taxon>Blomia</taxon>
    </lineage>
</organism>
<comment type="catalytic activity">
    <reaction evidence="23">
        <text>sulcatone + NADPH + O2 + H(+) = 4-methylpent-3-en-1-yl acetate + NADP(+) + H2O</text>
        <dbReference type="Rhea" id="RHEA:54864"/>
        <dbReference type="ChEBI" id="CHEBI:15377"/>
        <dbReference type="ChEBI" id="CHEBI:15378"/>
        <dbReference type="ChEBI" id="CHEBI:15379"/>
        <dbReference type="ChEBI" id="CHEBI:16310"/>
        <dbReference type="ChEBI" id="CHEBI:57783"/>
        <dbReference type="ChEBI" id="CHEBI:58349"/>
        <dbReference type="ChEBI" id="CHEBI:138373"/>
    </reaction>
    <physiologicalReaction direction="left-to-right" evidence="23">
        <dbReference type="Rhea" id="RHEA:54865"/>
    </physiologicalReaction>
</comment>
<dbReference type="Proteomes" id="UP001142055">
    <property type="component" value="Chromosome 1"/>
</dbReference>
<evidence type="ECO:0000256" key="12">
    <source>
        <dbReference type="ARBA" id="ARBA00022857"/>
    </source>
</evidence>
<comment type="function">
    <text evidence="18">Acts as a Baeyer-Villiger monooxygenase on a broad range of substrates. Catalyzes the insertion of an oxygen atom into a carbon-carbon bond adjacent to a carbonyl, which converts ketones to esters. Active on diverse carbonyl compounds, whereas soft nucleophiles are mostly non- or poorly reactive. In contrast with other forms of FMO it is non- or poorly active on 'classical' substrates such as drugs, pesticides, and dietary components containing soft nucleophilic heteroatoms. Able to oxidize drug molecules bearing a carbonyl group on an aliphatic chain, such as nabumetone and pentoxifylline. Also, in the absence of substrates, shows slow but yet significant NADPH oxidase activity. Acts as a positive modulator of cholesterol biosynthesis as well as glucose homeostasis, promoting metabolic aging via pleiotropic effects.</text>
</comment>
<evidence type="ECO:0000256" key="9">
    <source>
        <dbReference type="ARBA" id="ARBA00022824"/>
    </source>
</evidence>
<protein>
    <recommendedName>
        <fullName evidence="34">Flavin-containing monooxygenase</fullName>
        <ecNumber evidence="34">1.-.-.-</ecNumber>
    </recommendedName>
</protein>
<keyword evidence="17 33" id="KW-0472">Membrane</keyword>
<comment type="catalytic activity">
    <reaction evidence="22">
        <text>heptan-2-one + NADPH + O2 + H(+) = pentyl acetate + NADP(+) + H2O</text>
        <dbReference type="Rhea" id="RHEA:54836"/>
        <dbReference type="ChEBI" id="CHEBI:5672"/>
        <dbReference type="ChEBI" id="CHEBI:15377"/>
        <dbReference type="ChEBI" id="CHEBI:15378"/>
        <dbReference type="ChEBI" id="CHEBI:15379"/>
        <dbReference type="ChEBI" id="CHEBI:57783"/>
        <dbReference type="ChEBI" id="CHEBI:58349"/>
        <dbReference type="ChEBI" id="CHEBI:87362"/>
    </reaction>
    <physiologicalReaction direction="left-to-right" evidence="22">
        <dbReference type="Rhea" id="RHEA:54837"/>
    </physiologicalReaction>
</comment>
<dbReference type="PRINTS" id="PR00370">
    <property type="entry name" value="FMOXYGENASE"/>
</dbReference>
<dbReference type="PANTHER" id="PTHR23023">
    <property type="entry name" value="DIMETHYLANILINE MONOOXYGENASE"/>
    <property type="match status" value="1"/>
</dbReference>
<keyword evidence="12 33" id="KW-0521">NADP</keyword>
<evidence type="ECO:0000256" key="7">
    <source>
        <dbReference type="ARBA" id="ARBA00022630"/>
    </source>
</evidence>
<keyword evidence="15 33" id="KW-0503">Monooxygenase</keyword>
<name>A0A9Q0MGG0_BLOTA</name>
<comment type="catalytic activity">
    <reaction evidence="28">
        <text>octan-3-one + NADPH + O2 + H(+) = ethyl hexanoate + NADP(+) + H2O</text>
        <dbReference type="Rhea" id="RHEA:54856"/>
        <dbReference type="ChEBI" id="CHEBI:15377"/>
        <dbReference type="ChEBI" id="CHEBI:15378"/>
        <dbReference type="ChEBI" id="CHEBI:15379"/>
        <dbReference type="ChEBI" id="CHEBI:57783"/>
        <dbReference type="ChEBI" id="CHEBI:58349"/>
        <dbReference type="ChEBI" id="CHEBI:80946"/>
        <dbReference type="ChEBI" id="CHEBI:86055"/>
    </reaction>
    <physiologicalReaction direction="left-to-right" evidence="28">
        <dbReference type="Rhea" id="RHEA:54857"/>
    </physiologicalReaction>
</comment>
<dbReference type="Pfam" id="PF00743">
    <property type="entry name" value="FMO-like"/>
    <property type="match status" value="1"/>
</dbReference>
<comment type="catalytic activity">
    <reaction evidence="32">
        <text>octan-3-one + NADPH + O2 + H(+) = pentyl propanoate + NADP(+) + H2O</text>
        <dbReference type="Rhea" id="RHEA:54840"/>
        <dbReference type="ChEBI" id="CHEBI:15377"/>
        <dbReference type="ChEBI" id="CHEBI:15378"/>
        <dbReference type="ChEBI" id="CHEBI:15379"/>
        <dbReference type="ChEBI" id="CHEBI:57783"/>
        <dbReference type="ChEBI" id="CHEBI:58349"/>
        <dbReference type="ChEBI" id="CHEBI:80946"/>
        <dbReference type="ChEBI" id="CHEBI:87373"/>
    </reaction>
    <physiologicalReaction direction="left-to-right" evidence="32">
        <dbReference type="Rhea" id="RHEA:54841"/>
    </physiologicalReaction>
</comment>
<keyword evidence="7 33" id="KW-0285">Flavoprotein</keyword>
<evidence type="ECO:0000313" key="36">
    <source>
        <dbReference type="Proteomes" id="UP001142055"/>
    </source>
</evidence>
<comment type="catalytic activity">
    <reaction evidence="21">
        <text>hexan-3-one + NADPH + O2 + H(+) = propyl propanoate + NADP(+) + H2O</text>
        <dbReference type="Rhea" id="RHEA:54848"/>
        <dbReference type="ChEBI" id="CHEBI:15377"/>
        <dbReference type="ChEBI" id="CHEBI:15378"/>
        <dbReference type="ChEBI" id="CHEBI:15379"/>
        <dbReference type="ChEBI" id="CHEBI:57783"/>
        <dbReference type="ChEBI" id="CHEBI:58349"/>
        <dbReference type="ChEBI" id="CHEBI:89828"/>
        <dbReference type="ChEBI" id="CHEBI:89891"/>
    </reaction>
    <physiologicalReaction direction="left-to-right" evidence="21">
        <dbReference type="Rhea" id="RHEA:54849"/>
    </physiologicalReaction>
</comment>
<evidence type="ECO:0000256" key="11">
    <source>
        <dbReference type="ARBA" id="ARBA00022848"/>
    </source>
</evidence>
<evidence type="ECO:0000313" key="35">
    <source>
        <dbReference type="EMBL" id="KAJ6225466.1"/>
    </source>
</evidence>
<dbReference type="PIRSF" id="PIRSF000332">
    <property type="entry name" value="FMO"/>
    <property type="match status" value="1"/>
</dbReference>
<evidence type="ECO:0000256" key="3">
    <source>
        <dbReference type="ARBA" id="ARBA00004524"/>
    </source>
</evidence>
<comment type="similarity">
    <text evidence="4 33 34">Belongs to the FMO family.</text>
</comment>
<keyword evidence="16" id="KW-0443">Lipid metabolism</keyword>
<dbReference type="InterPro" id="IPR000960">
    <property type="entry name" value="Flavin_mOase"/>
</dbReference>
<evidence type="ECO:0000256" key="31">
    <source>
        <dbReference type="ARBA" id="ARBA00049443"/>
    </source>
</evidence>
<dbReference type="FunFam" id="3.50.50.60:FF:000159">
    <property type="entry name" value="Dimethylaniline monooxygenase [N-oxide-forming]"/>
    <property type="match status" value="1"/>
</dbReference>
<keyword evidence="14 33" id="KW-0560">Oxidoreductase</keyword>
<dbReference type="EMBL" id="JAPWDV010000001">
    <property type="protein sequence ID" value="KAJ6225466.1"/>
    <property type="molecule type" value="Genomic_DNA"/>
</dbReference>
<evidence type="ECO:0000256" key="6">
    <source>
        <dbReference type="ARBA" id="ARBA00022553"/>
    </source>
</evidence>
<dbReference type="GO" id="GO:0005789">
    <property type="term" value="C:endoplasmic reticulum membrane"/>
    <property type="evidence" value="ECO:0007669"/>
    <property type="project" value="UniProtKB-SubCell"/>
</dbReference>
<dbReference type="GO" id="GO:0034899">
    <property type="term" value="F:trimethylamine monooxygenase activity"/>
    <property type="evidence" value="ECO:0007669"/>
    <property type="project" value="UniProtKB-EC"/>
</dbReference>
<evidence type="ECO:0000256" key="29">
    <source>
        <dbReference type="ARBA" id="ARBA00048989"/>
    </source>
</evidence>
<evidence type="ECO:0000256" key="10">
    <source>
        <dbReference type="ARBA" id="ARBA00022827"/>
    </source>
</evidence>
<comment type="function">
    <text evidence="19">Broad spectrum monooxygenase that catalyzes the oxygenation of a wide variety of nitrogen- and sulfur-containing compounds including xenobiotics. Catalyzes the S-oxygenation of hypotaurine to produce taurine, an organic osmolyte involved in cell volume regulation as well as a variety of cytoprotective and developmental processes. In vitro, catalyzes the N-oxygenation of trimethylamine (TMA) to produce trimethylamine N-oxide (TMAO) and could therefore participate to the detoxification of this compound that is generated by the action of gut microbiota from dietary precursors such as choline, choline containing compounds, betaine or L-carnitine.</text>
</comment>
<evidence type="ECO:0000256" key="21">
    <source>
        <dbReference type="ARBA" id="ARBA00047426"/>
    </source>
</evidence>
<dbReference type="GO" id="GO:0050660">
    <property type="term" value="F:flavin adenine dinucleotide binding"/>
    <property type="evidence" value="ECO:0007669"/>
    <property type="project" value="InterPro"/>
</dbReference>